<dbReference type="Gene3D" id="2.160.20.10">
    <property type="entry name" value="Single-stranded right-handed beta-helix, Pectin lyase-like"/>
    <property type="match status" value="1"/>
</dbReference>
<feature type="compositionally biased region" description="Low complexity" evidence="1">
    <location>
        <begin position="445"/>
        <end position="459"/>
    </location>
</feature>
<evidence type="ECO:0000259" key="2">
    <source>
        <dbReference type="SMART" id="SM00912"/>
    </source>
</evidence>
<dbReference type="InterPro" id="IPR008638">
    <property type="entry name" value="FhaB/CdiA-like_TPS"/>
</dbReference>
<dbReference type="OrthoDB" id="5666689at2"/>
<dbReference type="NCBIfam" id="TIGR01901">
    <property type="entry name" value="adhes_NPXG"/>
    <property type="match status" value="1"/>
</dbReference>
<feature type="region of interest" description="Disordered" evidence="1">
    <location>
        <begin position="421"/>
        <end position="462"/>
    </location>
</feature>
<evidence type="ECO:0000313" key="4">
    <source>
        <dbReference type="Proteomes" id="UP000294480"/>
    </source>
</evidence>
<dbReference type="AlphaFoldDB" id="A0A4R6Y5Z0"/>
<dbReference type="SUPFAM" id="SSF51126">
    <property type="entry name" value="Pectin lyase-like"/>
    <property type="match status" value="1"/>
</dbReference>
<name>A0A4R6Y5Z0_9BURK</name>
<keyword evidence="4" id="KW-1185">Reference proteome</keyword>
<feature type="domain" description="Filamentous haemagglutinin FhaB/tRNA nuclease CdiA-like TPS" evidence="2">
    <location>
        <begin position="89"/>
        <end position="209"/>
    </location>
</feature>
<protein>
    <submittedName>
        <fullName evidence="3">Filamentous hemagglutinin family protein</fullName>
    </submittedName>
</protein>
<dbReference type="InterPro" id="IPR011050">
    <property type="entry name" value="Pectin_lyase_fold/virulence"/>
</dbReference>
<proteinExistence type="predicted"/>
<dbReference type="RefSeq" id="WP_133620720.1">
    <property type="nucleotide sequence ID" value="NZ_SNZE01000016.1"/>
</dbReference>
<evidence type="ECO:0000256" key="1">
    <source>
        <dbReference type="SAM" id="MobiDB-lite"/>
    </source>
</evidence>
<dbReference type="SMART" id="SM00912">
    <property type="entry name" value="Haemagg_act"/>
    <property type="match status" value="1"/>
</dbReference>
<dbReference type="Pfam" id="PF05594">
    <property type="entry name" value="Fil_haemagg"/>
    <property type="match status" value="3"/>
</dbReference>
<dbReference type="NCBIfam" id="TIGR01731">
    <property type="entry name" value="fil_hemag_20aa"/>
    <property type="match status" value="8"/>
</dbReference>
<dbReference type="InterPro" id="IPR012334">
    <property type="entry name" value="Pectin_lyas_fold"/>
</dbReference>
<reference evidence="3 4" key="1">
    <citation type="submission" date="2019-03" db="EMBL/GenBank/DDBJ databases">
        <title>Genomic Encyclopedia of Type Strains, Phase IV (KMG-IV): sequencing the most valuable type-strain genomes for metagenomic binning, comparative biology and taxonomic classification.</title>
        <authorList>
            <person name="Goeker M."/>
        </authorList>
    </citation>
    <scope>NUCLEOTIDE SEQUENCE [LARGE SCALE GENOMIC DNA]</scope>
    <source>
        <strain evidence="3 4">DSM 102852</strain>
    </source>
</reference>
<accession>A0A4R6Y5Z0</accession>
<feature type="compositionally biased region" description="Polar residues" evidence="1">
    <location>
        <begin position="432"/>
        <end position="444"/>
    </location>
</feature>
<dbReference type="EMBL" id="SNZE01000016">
    <property type="protein sequence ID" value="TDR30803.1"/>
    <property type="molecule type" value="Genomic_DNA"/>
</dbReference>
<comment type="caution">
    <text evidence="3">The sequence shown here is derived from an EMBL/GenBank/DDBJ whole genome shotgun (WGS) entry which is preliminary data.</text>
</comment>
<sequence>MNQRQYKLIFSKIRGMLVAVAETANSHNDGALGESRAGSSSHSGLSIQVKQGFAALLMAFQALTPLVSQAQISNDPNQAGSKPMIGVAGNGVPVINIVAPNSNGVSLNQFNQYNVDNKGVILNNSGGMNQTQLAGYVQGNPYLGNASASTIVNQVTGPNGSNINGFHEIAGHRANLVIANPNGISINGAGFINAANVTLTTGTPQFNNGALTGYNVNQGTININGSGLNASNVDKLELISRAAQVNAQLWGNQVKVTLGANQVTADNSGSSGTATAQAGTGAAPSFALDVSQLGSMYAGQMTIVGTEAGLGVNNQGQIIADANDLTLNAQGQLINSGKIQGANDTHIQANALNNSGQIGAINNLDISSSQSVTNTSKVLAGSVQLKASELNNTGTISQTGGQSLTLSSTALSNSGTIGIAEDTSKPIATDPATGNSTSSNTQAPNTDTGNTTANNGSSAPVTTNPVVLKAGHIQVDNALTNSGTISTSGALTISNSDTLTNNGAIRTAGALSLNTNALTNSTNSTIKSQTSADISANQLHNQGKLQAQTLTVTAPTIDNTKGQITGETSLTLNARGQIINQQGSIASKALTLNTPSIDNTKGSIISGGDLSFSQAEFNNQQGSITAKNLTLNNSSCCCSFKTDHLKA</sequence>
<dbReference type="InterPro" id="IPR010069">
    <property type="entry name" value="CdiA_FHA1_rpt"/>
</dbReference>
<dbReference type="Proteomes" id="UP000294480">
    <property type="component" value="Unassembled WGS sequence"/>
</dbReference>
<gene>
    <name evidence="3" type="ORF">DFR44_1161</name>
</gene>
<dbReference type="InterPro" id="IPR008619">
    <property type="entry name" value="Filamentous_hemagglutn_rpt"/>
</dbReference>
<evidence type="ECO:0000313" key="3">
    <source>
        <dbReference type="EMBL" id="TDR30803.1"/>
    </source>
</evidence>
<dbReference type="Pfam" id="PF13018">
    <property type="entry name" value="ESPR"/>
    <property type="match status" value="1"/>
</dbReference>
<organism evidence="3 4">
    <name type="scientific">Hydromonas duriensis</name>
    <dbReference type="NCBI Taxonomy" id="1527608"/>
    <lineage>
        <taxon>Bacteria</taxon>
        <taxon>Pseudomonadati</taxon>
        <taxon>Pseudomonadota</taxon>
        <taxon>Betaproteobacteria</taxon>
        <taxon>Burkholderiales</taxon>
        <taxon>Burkholderiaceae</taxon>
        <taxon>Hydromonas</taxon>
    </lineage>
</organism>
<dbReference type="InterPro" id="IPR024973">
    <property type="entry name" value="ESPR"/>
</dbReference>
<dbReference type="Pfam" id="PF05860">
    <property type="entry name" value="TPS"/>
    <property type="match status" value="1"/>
</dbReference>